<feature type="transmembrane region" description="Helical" evidence="1">
    <location>
        <begin position="88"/>
        <end position="105"/>
    </location>
</feature>
<sequence length="263" mass="30332">MRNLSSYIMFFGIFVVAFSGNWIILNYDKVSIYPKSSTITFGIGLIVVVCGFIVSKLSTYREDEHALQKDYRDSLNKWLQANGPSNKWFTGIILIPLVISAFYSWDLLFVLLKVYLFLGIVLAGFVYLLKEDRLEAVDFEFKGKTKKLMNLIDYRKHPFNISLIIYILVIVSFVLSKQWEIPFYMETSGNARYAASLPMLSFLMSSLMVISTFIYIIHNGDLFGFRKSELSTEKIMFVHFAEVFCGLILITLIFTVIYALYSL</sequence>
<evidence type="ECO:0000256" key="1">
    <source>
        <dbReference type="SAM" id="Phobius"/>
    </source>
</evidence>
<keyword evidence="1" id="KW-0812">Transmembrane</keyword>
<comment type="caution">
    <text evidence="2">The sequence shown here is derived from an EMBL/GenBank/DDBJ whole genome shotgun (WGS) entry which is preliminary data.</text>
</comment>
<feature type="transmembrane region" description="Helical" evidence="1">
    <location>
        <begin position="7"/>
        <end position="25"/>
    </location>
</feature>
<accession>A0ABR8XMM7</accession>
<dbReference type="RefSeq" id="WP_191703747.1">
    <property type="nucleotide sequence ID" value="NZ_JACSPW010000007.1"/>
</dbReference>
<feature type="transmembrane region" description="Helical" evidence="1">
    <location>
        <begin position="195"/>
        <end position="217"/>
    </location>
</feature>
<feature type="transmembrane region" description="Helical" evidence="1">
    <location>
        <begin position="37"/>
        <end position="55"/>
    </location>
</feature>
<protein>
    <submittedName>
        <fullName evidence="2">Nucleotidyltransferase</fullName>
    </submittedName>
</protein>
<dbReference type="EMBL" id="JACSPW010000007">
    <property type="protein sequence ID" value="MBD8033174.1"/>
    <property type="molecule type" value="Genomic_DNA"/>
</dbReference>
<reference evidence="2 3" key="1">
    <citation type="submission" date="2020-08" db="EMBL/GenBank/DDBJ databases">
        <title>A Genomic Blueprint of the Chicken Gut Microbiome.</title>
        <authorList>
            <person name="Gilroy R."/>
            <person name="Ravi A."/>
            <person name="Getino M."/>
            <person name="Pursley I."/>
            <person name="Horton D.L."/>
            <person name="Alikhan N.-F."/>
            <person name="Baker D."/>
            <person name="Gharbi K."/>
            <person name="Hall N."/>
            <person name="Watson M."/>
            <person name="Adriaenssens E.M."/>
            <person name="Foster-Nyarko E."/>
            <person name="Jarju S."/>
            <person name="Secka A."/>
            <person name="Antonio M."/>
            <person name="Oren A."/>
            <person name="Chaudhuri R."/>
            <person name="La Ragione R.M."/>
            <person name="Hildebrand F."/>
            <person name="Pallen M.J."/>
        </authorList>
    </citation>
    <scope>NUCLEOTIDE SEQUENCE [LARGE SCALE GENOMIC DNA]</scope>
    <source>
        <strain evidence="2 3">Sa1YVA6</strain>
    </source>
</reference>
<evidence type="ECO:0000313" key="3">
    <source>
        <dbReference type="Proteomes" id="UP000600565"/>
    </source>
</evidence>
<gene>
    <name evidence="2" type="ORF">H9632_08850</name>
</gene>
<feature type="transmembrane region" description="Helical" evidence="1">
    <location>
        <begin position="237"/>
        <end position="261"/>
    </location>
</feature>
<feature type="transmembrane region" description="Helical" evidence="1">
    <location>
        <begin position="111"/>
        <end position="129"/>
    </location>
</feature>
<keyword evidence="3" id="KW-1185">Reference proteome</keyword>
<dbReference type="Proteomes" id="UP000600565">
    <property type="component" value="Unassembled WGS sequence"/>
</dbReference>
<keyword evidence="1" id="KW-0472">Membrane</keyword>
<feature type="transmembrane region" description="Helical" evidence="1">
    <location>
        <begin position="157"/>
        <end position="175"/>
    </location>
</feature>
<evidence type="ECO:0000313" key="2">
    <source>
        <dbReference type="EMBL" id="MBD8033174.1"/>
    </source>
</evidence>
<organism evidence="2 3">
    <name type="scientific">Solibacillus merdavium</name>
    <dbReference type="NCBI Taxonomy" id="2762218"/>
    <lineage>
        <taxon>Bacteria</taxon>
        <taxon>Bacillati</taxon>
        <taxon>Bacillota</taxon>
        <taxon>Bacilli</taxon>
        <taxon>Bacillales</taxon>
        <taxon>Caryophanaceae</taxon>
        <taxon>Solibacillus</taxon>
    </lineage>
</organism>
<name>A0ABR8XMM7_9BACL</name>
<keyword evidence="1" id="KW-1133">Transmembrane helix</keyword>
<proteinExistence type="predicted"/>